<evidence type="ECO:0000313" key="5">
    <source>
        <dbReference type="Proteomes" id="UP000006718"/>
    </source>
</evidence>
<gene>
    <name evidence="4 6" type="primary">SNAP47</name>
</gene>
<dbReference type="SUPFAM" id="SSF58038">
    <property type="entry name" value="SNARE fusion complex"/>
    <property type="match status" value="1"/>
</dbReference>
<keyword evidence="1" id="KW-0677">Repeat</keyword>
<dbReference type="Proteomes" id="UP000006718">
    <property type="component" value="Chromosome 1"/>
</dbReference>
<evidence type="ECO:0000256" key="1">
    <source>
        <dbReference type="ARBA" id="ARBA00022737"/>
    </source>
</evidence>
<reference evidence="4" key="3">
    <citation type="submission" date="2025-08" db="UniProtKB">
        <authorList>
            <consortium name="Ensembl"/>
        </authorList>
    </citation>
    <scope>IDENTIFICATION</scope>
    <source>
        <strain evidence="4">17573</strain>
    </source>
</reference>
<dbReference type="VEuPathDB" id="HostDB:ENSMMUG00000001869"/>
<evidence type="ECO:0000256" key="2">
    <source>
        <dbReference type="ARBA" id="ARBA00023054"/>
    </source>
</evidence>
<dbReference type="PANTHER" id="PTHR19305">
    <property type="entry name" value="SYNAPTOSOMAL ASSOCIATED PROTEIN"/>
    <property type="match status" value="1"/>
</dbReference>
<feature type="domain" description="T-SNARE coiled-coil homology" evidence="3">
    <location>
        <begin position="110"/>
        <end position="172"/>
    </location>
</feature>
<proteinExistence type="predicted"/>
<dbReference type="PROSITE" id="PS50192">
    <property type="entry name" value="T_SNARE"/>
    <property type="match status" value="1"/>
</dbReference>
<dbReference type="InterPro" id="IPR000727">
    <property type="entry name" value="T_SNARE_dom"/>
</dbReference>
<dbReference type="Gene3D" id="1.20.5.110">
    <property type="match status" value="1"/>
</dbReference>
<evidence type="ECO:0000259" key="3">
    <source>
        <dbReference type="PROSITE" id="PS50192"/>
    </source>
</evidence>
<reference evidence="5" key="1">
    <citation type="journal article" date="2007" name="Science">
        <title>Evolutionary and biomedical insights from the rhesus macaque genome.</title>
        <authorList>
            <person name="Gibbs R.A."/>
            <person name="Rogers J."/>
            <person name="Katze M.G."/>
            <person name="Bumgarner R."/>
            <person name="Weinstock G.M."/>
            <person name="Mardis E.R."/>
            <person name="Remington K.A."/>
            <person name="Strausberg R.L."/>
            <person name="Venter J.C."/>
            <person name="Wilson R.K."/>
            <person name="Batzer M.A."/>
            <person name="Bustamante C.D."/>
            <person name="Eichler E.E."/>
            <person name="Hahn M.W."/>
            <person name="Hardison R.C."/>
            <person name="Makova K.D."/>
            <person name="Miller W."/>
            <person name="Milosavljevic A."/>
            <person name="Palermo R.E."/>
            <person name="Siepel A."/>
            <person name="Sikela J.M."/>
            <person name="Attaway T."/>
            <person name="Bell S."/>
            <person name="Bernard K.E."/>
            <person name="Buhay C.J."/>
            <person name="Chandrabose M.N."/>
            <person name="Dao M."/>
            <person name="Davis C."/>
            <person name="Delehaunty K.D."/>
            <person name="Ding Y."/>
            <person name="Dinh H.H."/>
            <person name="Dugan-Rocha S."/>
            <person name="Fulton L.A."/>
            <person name="Gabisi R.A."/>
            <person name="Garner T.T."/>
            <person name="Godfrey J."/>
            <person name="Hawes A.C."/>
            <person name="Hernandez J."/>
            <person name="Hines S."/>
            <person name="Holder M."/>
            <person name="Hume J."/>
            <person name="Jhangiani S.N."/>
            <person name="Joshi V."/>
            <person name="Khan Z.M."/>
            <person name="Kirkness E.F."/>
            <person name="Cree A."/>
            <person name="Fowler R.G."/>
            <person name="Lee S."/>
            <person name="Lewis L.R."/>
            <person name="Li Z."/>
            <person name="Liu Y.-S."/>
            <person name="Moore S.M."/>
            <person name="Muzny D."/>
            <person name="Nazareth L.V."/>
            <person name="Ngo D.N."/>
            <person name="Okwuonu G.O."/>
            <person name="Pai G."/>
            <person name="Parker D."/>
            <person name="Paul H.A."/>
            <person name="Pfannkoch C."/>
            <person name="Pohl C.S."/>
            <person name="Rogers Y.-H.C."/>
            <person name="Ruiz S.J."/>
            <person name="Sabo A."/>
            <person name="Santibanez J."/>
            <person name="Schneider B.W."/>
            <person name="Smith S.M."/>
            <person name="Sodergren E."/>
            <person name="Svatek A.F."/>
            <person name="Utterback T.R."/>
            <person name="Vattathil S."/>
            <person name="Warren W."/>
            <person name="White C.S."/>
            <person name="Chinwalla A.T."/>
            <person name="Feng Y."/>
            <person name="Halpern A.L."/>
            <person name="Hillier L.W."/>
            <person name="Huang X."/>
            <person name="Minx P."/>
            <person name="Nelson J.O."/>
            <person name="Pepin K.H."/>
            <person name="Qin X."/>
            <person name="Sutton G.G."/>
            <person name="Venter E."/>
            <person name="Walenz B.P."/>
            <person name="Wallis J.W."/>
            <person name="Worley K.C."/>
            <person name="Yang S.-P."/>
            <person name="Jones S.M."/>
            <person name="Marra M.A."/>
            <person name="Rocchi M."/>
            <person name="Schein J.E."/>
            <person name="Baertsch R."/>
            <person name="Clarke L."/>
            <person name="Csuros M."/>
            <person name="Glasscock J."/>
            <person name="Harris R.A."/>
            <person name="Havlak P."/>
            <person name="Jackson A.R."/>
            <person name="Jiang H."/>
            <person name="Liu Y."/>
            <person name="Messina D.N."/>
            <person name="Shen Y."/>
            <person name="Song H.X.-Z."/>
            <person name="Wylie T."/>
            <person name="Zhang L."/>
            <person name="Birney E."/>
            <person name="Han K."/>
            <person name="Konkel M.K."/>
            <person name="Lee J."/>
            <person name="Smit A.F.A."/>
            <person name="Ullmer B."/>
            <person name="Wang H."/>
            <person name="Xing J."/>
            <person name="Burhans R."/>
            <person name="Cheng Z."/>
            <person name="Karro J.E."/>
            <person name="Ma J."/>
            <person name="Raney B."/>
            <person name="She X."/>
            <person name="Cox M.J."/>
            <person name="Demuth J.P."/>
            <person name="Dumas L.J."/>
            <person name="Han S.-G."/>
            <person name="Hopkins J."/>
            <person name="Karimpour-Fard A."/>
            <person name="Kim Y.H."/>
            <person name="Pollack J.R."/>
            <person name="Vinar T."/>
            <person name="Addo-Quaye C."/>
            <person name="Degenhardt J."/>
            <person name="Denby A."/>
            <person name="Hubisz M.J."/>
            <person name="Indap A."/>
            <person name="Kosiol C."/>
            <person name="Lahn B.T."/>
            <person name="Lawson H.A."/>
            <person name="Marklein A."/>
            <person name="Nielsen R."/>
            <person name="Vallender E.J."/>
            <person name="Clark A.G."/>
            <person name="Ferguson B."/>
            <person name="Hernandez R.D."/>
            <person name="Hirani K."/>
            <person name="Kehrer-Sawatzki H."/>
            <person name="Kolb J."/>
            <person name="Patil S."/>
            <person name="Pu L.-L."/>
            <person name="Ren Y."/>
            <person name="Smith D.G."/>
            <person name="Wheeler D.A."/>
            <person name="Schenck I."/>
            <person name="Ball E.V."/>
            <person name="Chen R."/>
            <person name="Cooper D.N."/>
            <person name="Giardine B."/>
            <person name="Hsu F."/>
            <person name="Kent W.J."/>
            <person name="Lesk A."/>
            <person name="Nelson D.L."/>
            <person name="O'brien W.E."/>
            <person name="Pruefer K."/>
            <person name="Stenson P.D."/>
            <person name="Wallace J.C."/>
            <person name="Ke H."/>
            <person name="Liu X.-M."/>
            <person name="Wang P."/>
            <person name="Xiang A.P."/>
            <person name="Yang F."/>
            <person name="Barber G.P."/>
            <person name="Haussler D."/>
            <person name="Karolchik D."/>
            <person name="Kern A.D."/>
            <person name="Kuhn R.M."/>
            <person name="Smith K.E."/>
            <person name="Zwieg A.S."/>
        </authorList>
    </citation>
    <scope>NUCLEOTIDE SEQUENCE [LARGE SCALE GENOMIC DNA]</scope>
    <source>
        <strain evidence="5">17573</strain>
    </source>
</reference>
<dbReference type="VGNC" id="VGNC:77800">
    <property type="gene designation" value="SNAP47"/>
</dbReference>
<dbReference type="Ensembl" id="ENSMMUT00000086542.1">
    <property type="protein sequence ID" value="ENSMMUP00000076938.1"/>
    <property type="gene ID" value="ENSMMUG00000001869.4"/>
</dbReference>
<dbReference type="FunFam" id="1.20.5.110:FF:000061">
    <property type="entry name" value="Synaptosome associated protein 47"/>
    <property type="match status" value="1"/>
</dbReference>
<evidence type="ECO:0000313" key="4">
    <source>
        <dbReference type="Ensembl" id="ENSMMUP00000076938.1"/>
    </source>
</evidence>
<keyword evidence="2" id="KW-0175">Coiled coil</keyword>
<reference evidence="4" key="4">
    <citation type="submission" date="2025-09" db="UniProtKB">
        <authorList>
            <consortium name="Ensembl"/>
        </authorList>
    </citation>
    <scope>IDENTIFICATION</scope>
    <source>
        <strain evidence="4">17573</strain>
    </source>
</reference>
<dbReference type="GeneTree" id="ENSGT00950000182843"/>
<dbReference type="Bgee" id="ENSMMUG00000001869">
    <property type="expression patterns" value="Expressed in prefrontal cortex and 21 other cell types or tissues"/>
</dbReference>
<keyword evidence="5" id="KW-1185">Reference proteome</keyword>
<name>A0A5F8AIZ9_MACMU</name>
<dbReference type="CDD" id="cd15854">
    <property type="entry name" value="SNARE_SNAP47C"/>
    <property type="match status" value="1"/>
</dbReference>
<dbReference type="PANTHER" id="PTHR19305:SF1">
    <property type="entry name" value="SYNAPTOSOMAL-ASSOCIATED PROTEIN 47"/>
    <property type="match status" value="1"/>
</dbReference>
<dbReference type="SMR" id="A0A5F8AIZ9"/>
<organism evidence="4 5">
    <name type="scientific">Macaca mulatta</name>
    <name type="common">Rhesus macaque</name>
    <dbReference type="NCBI Taxonomy" id="9544"/>
    <lineage>
        <taxon>Eukaryota</taxon>
        <taxon>Metazoa</taxon>
        <taxon>Chordata</taxon>
        <taxon>Craniata</taxon>
        <taxon>Vertebrata</taxon>
        <taxon>Euteleostomi</taxon>
        <taxon>Mammalia</taxon>
        <taxon>Eutheria</taxon>
        <taxon>Euarchontoglires</taxon>
        <taxon>Primates</taxon>
        <taxon>Haplorrhini</taxon>
        <taxon>Catarrhini</taxon>
        <taxon>Cercopithecidae</taxon>
        <taxon>Cercopithecinae</taxon>
        <taxon>Macaca</taxon>
    </lineage>
</organism>
<dbReference type="AlphaFoldDB" id="A0A5F8AIZ9"/>
<dbReference type="ExpressionAtlas" id="A0A5F8AIZ9">
    <property type="expression patterns" value="baseline"/>
</dbReference>
<protein>
    <submittedName>
        <fullName evidence="4">Synaptosome associated protein 47</fullName>
    </submittedName>
</protein>
<reference evidence="4" key="2">
    <citation type="submission" date="2019-01" db="EMBL/GenBank/DDBJ databases">
        <authorList>
            <person name="Graves T."/>
            <person name="Eichler E.E."/>
            <person name="Wilson R.K."/>
        </authorList>
    </citation>
    <scope>NUCLEOTIDE SEQUENCE [LARGE SCALE GENOMIC DNA]</scope>
    <source>
        <strain evidence="4">17573</strain>
    </source>
</reference>
<accession>A0A5F8AIZ9</accession>
<evidence type="ECO:0000313" key="6">
    <source>
        <dbReference type="VGNC" id="VGNC:77800"/>
    </source>
</evidence>
<sequence length="173" mass="19606">MHRFEREDVDDIKVYSPYEISIRQRFIGKPDMAYRLISAKMPEVIPILEVQFSKKMELLEDALVLRSTRTSSPAEKSCSVWHAASGLMGRTLHHEPPIVDQEGTALHLQTSLPALSEADTQELTQILRRMKGLALEAESELERQDEALDGVAAAVDRATLTIDKHNRRMKKLT</sequence>